<sequence>MFLPSANHLKHETVSPIQQVISGQFHSTCCGVYELLKKNKKNFKNNLQLNFLRNYFI</sequence>
<reference evidence="1" key="2">
    <citation type="journal article" date="2015" name="Fish Shellfish Immunol.">
        <title>Early steps in the European eel (Anguilla anguilla)-Vibrio vulnificus interaction in the gills: Role of the RtxA13 toxin.</title>
        <authorList>
            <person name="Callol A."/>
            <person name="Pajuelo D."/>
            <person name="Ebbesson L."/>
            <person name="Teles M."/>
            <person name="MacKenzie S."/>
            <person name="Amaro C."/>
        </authorList>
    </citation>
    <scope>NUCLEOTIDE SEQUENCE</scope>
</reference>
<proteinExistence type="predicted"/>
<reference evidence="1" key="1">
    <citation type="submission" date="2014-11" db="EMBL/GenBank/DDBJ databases">
        <authorList>
            <person name="Amaro Gonzalez C."/>
        </authorList>
    </citation>
    <scope>NUCLEOTIDE SEQUENCE</scope>
</reference>
<name>A0A0E9PS34_ANGAN</name>
<dbReference type="AlphaFoldDB" id="A0A0E9PS34"/>
<accession>A0A0E9PS34</accession>
<evidence type="ECO:0000313" key="1">
    <source>
        <dbReference type="EMBL" id="JAH06678.1"/>
    </source>
</evidence>
<organism evidence="1">
    <name type="scientific">Anguilla anguilla</name>
    <name type="common">European freshwater eel</name>
    <name type="synonym">Muraena anguilla</name>
    <dbReference type="NCBI Taxonomy" id="7936"/>
    <lineage>
        <taxon>Eukaryota</taxon>
        <taxon>Metazoa</taxon>
        <taxon>Chordata</taxon>
        <taxon>Craniata</taxon>
        <taxon>Vertebrata</taxon>
        <taxon>Euteleostomi</taxon>
        <taxon>Actinopterygii</taxon>
        <taxon>Neopterygii</taxon>
        <taxon>Teleostei</taxon>
        <taxon>Anguilliformes</taxon>
        <taxon>Anguillidae</taxon>
        <taxon>Anguilla</taxon>
    </lineage>
</organism>
<protein>
    <submittedName>
        <fullName evidence="1">Uncharacterized protein</fullName>
    </submittedName>
</protein>
<dbReference type="EMBL" id="GBXM01101899">
    <property type="protein sequence ID" value="JAH06678.1"/>
    <property type="molecule type" value="Transcribed_RNA"/>
</dbReference>